<name>A0A1M7HJK0_9GAMM</name>
<keyword evidence="1" id="KW-0472">Membrane</keyword>
<protein>
    <submittedName>
        <fullName evidence="2">Uncharacterized protein</fullName>
    </submittedName>
</protein>
<evidence type="ECO:0000313" key="3">
    <source>
        <dbReference type="Proteomes" id="UP000190911"/>
    </source>
</evidence>
<sequence length="97" mass="10227">MQTNGFFDNAGEAIGDAIHAVVTFLRALFGNAFGALHNFVDGLSRSLGISGSFLSIVILIIGLWLLFSGVRALLRGSILGAIVRVVIGLLVLGWVMV</sequence>
<dbReference type="Proteomes" id="UP000190911">
    <property type="component" value="Chromosome I"/>
</dbReference>
<reference evidence="2 3" key="1">
    <citation type="submission" date="2016-11" db="EMBL/GenBank/DDBJ databases">
        <authorList>
            <person name="Jaros S."/>
            <person name="Januszkiewicz K."/>
            <person name="Wedrychowicz H."/>
        </authorList>
    </citation>
    <scope>NUCLEOTIDE SEQUENCE [LARGE SCALE GENOMIC DNA]</scope>
    <source>
        <strain evidence="2 3">ACAM 12</strain>
    </source>
</reference>
<evidence type="ECO:0000256" key="1">
    <source>
        <dbReference type="SAM" id="Phobius"/>
    </source>
</evidence>
<keyword evidence="1" id="KW-0812">Transmembrane</keyword>
<dbReference type="STRING" id="29571.SAMN05878437_2176"/>
<gene>
    <name evidence="2" type="ORF">SAMN05878437_2176</name>
</gene>
<dbReference type="RefSeq" id="WP_079553578.1">
    <property type="nucleotide sequence ID" value="NZ_LT670847.1"/>
</dbReference>
<proteinExistence type="predicted"/>
<dbReference type="EMBL" id="LT670847">
    <property type="protein sequence ID" value="SHM28634.1"/>
    <property type="molecule type" value="Genomic_DNA"/>
</dbReference>
<dbReference type="OrthoDB" id="7361737at2"/>
<feature type="transmembrane region" description="Helical" evidence="1">
    <location>
        <begin position="78"/>
        <end position="96"/>
    </location>
</feature>
<keyword evidence="3" id="KW-1185">Reference proteome</keyword>
<dbReference type="InParanoid" id="A0A1M7HJK0"/>
<accession>A0A1M7HJK0</accession>
<evidence type="ECO:0000313" key="2">
    <source>
        <dbReference type="EMBL" id="SHM28634.1"/>
    </source>
</evidence>
<dbReference type="AlphaFoldDB" id="A0A1M7HJK0"/>
<feature type="transmembrane region" description="Helical" evidence="1">
    <location>
        <begin position="47"/>
        <end position="66"/>
    </location>
</feature>
<keyword evidence="1" id="KW-1133">Transmembrane helix</keyword>
<organism evidence="2 3">
    <name type="scientific">Vreelandella subglaciescola</name>
    <dbReference type="NCBI Taxonomy" id="29571"/>
    <lineage>
        <taxon>Bacteria</taxon>
        <taxon>Pseudomonadati</taxon>
        <taxon>Pseudomonadota</taxon>
        <taxon>Gammaproteobacteria</taxon>
        <taxon>Oceanospirillales</taxon>
        <taxon>Halomonadaceae</taxon>
        <taxon>Vreelandella</taxon>
    </lineage>
</organism>